<dbReference type="InterPro" id="IPR051163">
    <property type="entry name" value="Sodium:Solute_Symporter_SSF"/>
</dbReference>
<dbReference type="Gene3D" id="1.20.1730.10">
    <property type="entry name" value="Sodium/glucose cotransporter"/>
    <property type="match status" value="1"/>
</dbReference>
<dbReference type="Proteomes" id="UP000299211">
    <property type="component" value="Unassembled WGS sequence"/>
</dbReference>
<dbReference type="AlphaFoldDB" id="A0A4D4MWN5"/>
<keyword evidence="9 12" id="KW-0472">Membrane</keyword>
<evidence type="ECO:0000256" key="3">
    <source>
        <dbReference type="ARBA" id="ARBA00022448"/>
    </source>
</evidence>
<keyword evidence="6 12" id="KW-1133">Transmembrane helix</keyword>
<dbReference type="PANTHER" id="PTHR42985">
    <property type="entry name" value="SODIUM-COUPLED MONOCARBOXYLATE TRANSPORTER"/>
    <property type="match status" value="1"/>
</dbReference>
<dbReference type="GO" id="GO:0015293">
    <property type="term" value="F:symporter activity"/>
    <property type="evidence" value="ECO:0007669"/>
    <property type="project" value="TreeGrafter"/>
</dbReference>
<dbReference type="PANTHER" id="PTHR42985:SF40">
    <property type="entry name" value="LD47995P-RELATED"/>
    <property type="match status" value="1"/>
</dbReference>
<feature type="region of interest" description="Disordered" evidence="11">
    <location>
        <begin position="181"/>
        <end position="204"/>
    </location>
</feature>
<name>A0A4D4MWN5_STRAX</name>
<dbReference type="InterPro" id="IPR038377">
    <property type="entry name" value="Na/Glc_symporter_sf"/>
</dbReference>
<evidence type="ECO:0000256" key="9">
    <source>
        <dbReference type="ARBA" id="ARBA00023136"/>
    </source>
</evidence>
<feature type="transmembrane region" description="Helical" evidence="12">
    <location>
        <begin position="48"/>
        <end position="69"/>
    </location>
</feature>
<evidence type="ECO:0000256" key="1">
    <source>
        <dbReference type="ARBA" id="ARBA00004651"/>
    </source>
</evidence>
<dbReference type="GO" id="GO:0006814">
    <property type="term" value="P:sodium ion transport"/>
    <property type="evidence" value="ECO:0007669"/>
    <property type="project" value="UniProtKB-KW"/>
</dbReference>
<feature type="transmembrane region" description="Helical" evidence="12">
    <location>
        <begin position="113"/>
        <end position="130"/>
    </location>
</feature>
<comment type="caution">
    <text evidence="13">The sequence shown here is derived from an EMBL/GenBank/DDBJ whole genome shotgun (WGS) entry which is preliminary data.</text>
</comment>
<accession>A0A4D4MWN5</accession>
<dbReference type="InterPro" id="IPR001734">
    <property type="entry name" value="Na/solute_symporter"/>
</dbReference>
<keyword evidence="8" id="KW-0406">Ion transport</keyword>
<reference evidence="13 14" key="1">
    <citation type="submission" date="2019-04" db="EMBL/GenBank/DDBJ databases">
        <title>Draft genome sequences of Streptomyces avermitilis ATCC 31267.</title>
        <authorList>
            <person name="Komaki H."/>
            <person name="Tamura T."/>
            <person name="Hosoyama A."/>
        </authorList>
    </citation>
    <scope>NUCLEOTIDE SEQUENCE [LARGE SCALE GENOMIC DNA]</scope>
    <source>
        <strain evidence="13 14">ATCC 31267</strain>
    </source>
</reference>
<keyword evidence="5 12" id="KW-0812">Transmembrane</keyword>
<proteinExistence type="inferred from homology"/>
<feature type="compositionally biased region" description="Polar residues" evidence="11">
    <location>
        <begin position="191"/>
        <end position="204"/>
    </location>
</feature>
<evidence type="ECO:0000256" key="5">
    <source>
        <dbReference type="ARBA" id="ARBA00022692"/>
    </source>
</evidence>
<evidence type="ECO:0000313" key="14">
    <source>
        <dbReference type="Proteomes" id="UP000299211"/>
    </source>
</evidence>
<evidence type="ECO:0000256" key="11">
    <source>
        <dbReference type="SAM" id="MobiDB-lite"/>
    </source>
</evidence>
<evidence type="ECO:0000256" key="2">
    <source>
        <dbReference type="ARBA" id="ARBA00006434"/>
    </source>
</evidence>
<evidence type="ECO:0000256" key="10">
    <source>
        <dbReference type="ARBA" id="ARBA00023201"/>
    </source>
</evidence>
<evidence type="ECO:0000256" key="7">
    <source>
        <dbReference type="ARBA" id="ARBA00023053"/>
    </source>
</evidence>
<organism evidence="13 14">
    <name type="scientific">Streptomyces avermitilis</name>
    <dbReference type="NCBI Taxonomy" id="33903"/>
    <lineage>
        <taxon>Bacteria</taxon>
        <taxon>Bacillati</taxon>
        <taxon>Actinomycetota</taxon>
        <taxon>Actinomycetes</taxon>
        <taxon>Kitasatosporales</taxon>
        <taxon>Streptomycetaceae</taxon>
        <taxon>Streptomyces</taxon>
    </lineage>
</organism>
<keyword evidence="3" id="KW-0813">Transport</keyword>
<keyword evidence="4" id="KW-1003">Cell membrane</keyword>
<sequence length="204" mass="21756">MGLVVVGFFSHTMAMCSSDANAIAAVFTRDIVPVLNKAARAWDTRTGLMAGRVTTVAFLGLSMAVATQVNSPTFKDIITVVIKWVAGLMGPIAIPFILGLLRPFRKSGPTAALTSWACGLLAFFFINYNLDFSQRTDVKLEYQVALPMVISLVLYILIGLVKPEDTPERDAIIEKINTDDDGSTAAAVPAQAQTDGTSTSPTGV</sequence>
<comment type="subcellular location">
    <subcellularLocation>
        <location evidence="1">Cell membrane</location>
        <topology evidence="1">Multi-pass membrane protein</topology>
    </subcellularLocation>
</comment>
<gene>
    <name evidence="13" type="ORF">SAV31267_055810</name>
</gene>
<comment type="similarity">
    <text evidence="2">Belongs to the sodium:solute symporter (SSF) (TC 2.A.21) family.</text>
</comment>
<keyword evidence="10" id="KW-0739">Sodium transport</keyword>
<evidence type="ECO:0000256" key="4">
    <source>
        <dbReference type="ARBA" id="ARBA00022475"/>
    </source>
</evidence>
<dbReference type="EMBL" id="BJHY01000001">
    <property type="protein sequence ID" value="GDY76096.1"/>
    <property type="molecule type" value="Genomic_DNA"/>
</dbReference>
<feature type="transmembrane region" description="Helical" evidence="12">
    <location>
        <begin position="81"/>
        <end position="101"/>
    </location>
</feature>
<keyword evidence="7" id="KW-0915">Sodium</keyword>
<feature type="transmembrane region" description="Helical" evidence="12">
    <location>
        <begin position="142"/>
        <end position="161"/>
    </location>
</feature>
<dbReference type="GO" id="GO:0005886">
    <property type="term" value="C:plasma membrane"/>
    <property type="evidence" value="ECO:0007669"/>
    <property type="project" value="UniProtKB-SubCell"/>
</dbReference>
<evidence type="ECO:0000256" key="8">
    <source>
        <dbReference type="ARBA" id="ARBA00023065"/>
    </source>
</evidence>
<dbReference type="PROSITE" id="PS50283">
    <property type="entry name" value="NA_SOLUT_SYMP_3"/>
    <property type="match status" value="1"/>
</dbReference>
<evidence type="ECO:0000256" key="6">
    <source>
        <dbReference type="ARBA" id="ARBA00022989"/>
    </source>
</evidence>
<evidence type="ECO:0000313" key="13">
    <source>
        <dbReference type="EMBL" id="GDY76096.1"/>
    </source>
</evidence>
<protein>
    <submittedName>
        <fullName evidence="13">Uncharacterized protein</fullName>
    </submittedName>
</protein>
<evidence type="ECO:0000256" key="12">
    <source>
        <dbReference type="SAM" id="Phobius"/>
    </source>
</evidence>